<dbReference type="InterPro" id="IPR002035">
    <property type="entry name" value="VWF_A"/>
</dbReference>
<dbReference type="SUPFAM" id="SSF57850">
    <property type="entry name" value="RING/U-box"/>
    <property type="match status" value="1"/>
</dbReference>
<dbReference type="SMART" id="SM00327">
    <property type="entry name" value="VWA"/>
    <property type="match status" value="1"/>
</dbReference>
<protein>
    <recommendedName>
        <fullName evidence="3">RING-type domain-containing protein</fullName>
    </recommendedName>
</protein>
<feature type="region of interest" description="Disordered" evidence="2">
    <location>
        <begin position="1"/>
        <end position="26"/>
    </location>
</feature>
<evidence type="ECO:0000313" key="5">
    <source>
        <dbReference type="Proteomes" id="UP000265515"/>
    </source>
</evidence>
<evidence type="ECO:0000313" key="4">
    <source>
        <dbReference type="EMBL" id="GBG75976.1"/>
    </source>
</evidence>
<organism evidence="4 5">
    <name type="scientific">Chara braunii</name>
    <name type="common">Braun's stonewort</name>
    <dbReference type="NCBI Taxonomy" id="69332"/>
    <lineage>
        <taxon>Eukaryota</taxon>
        <taxon>Viridiplantae</taxon>
        <taxon>Streptophyta</taxon>
        <taxon>Charophyceae</taxon>
        <taxon>Charales</taxon>
        <taxon>Characeae</taxon>
        <taxon>Chara</taxon>
    </lineage>
</organism>
<dbReference type="InterPro" id="IPR010734">
    <property type="entry name" value="Copine_C"/>
</dbReference>
<dbReference type="Gramene" id="GBG75976">
    <property type="protein sequence ID" value="GBG75976"/>
    <property type="gene ID" value="CBR_g21218"/>
</dbReference>
<dbReference type="OrthoDB" id="5855668at2759"/>
<dbReference type="InterPro" id="IPR052079">
    <property type="entry name" value="E3_ligase/Copine_domain"/>
</dbReference>
<keyword evidence="1" id="KW-0862">Zinc</keyword>
<dbReference type="CDD" id="cd16520">
    <property type="entry name" value="RING-HC_MIBs-like"/>
    <property type="match status" value="1"/>
</dbReference>
<dbReference type="PROSITE" id="PS50089">
    <property type="entry name" value="ZF_RING_2"/>
    <property type="match status" value="1"/>
</dbReference>
<accession>A0A388L0X5</accession>
<dbReference type="InterPro" id="IPR013083">
    <property type="entry name" value="Znf_RING/FYVE/PHD"/>
</dbReference>
<dbReference type="PANTHER" id="PTHR45751:SF11">
    <property type="entry name" value="COPINE FAMILY PROTEIN 2"/>
    <property type="match status" value="1"/>
</dbReference>
<dbReference type="AlphaFoldDB" id="A0A388L0X5"/>
<keyword evidence="5" id="KW-1185">Reference proteome</keyword>
<name>A0A388L0X5_CHABU</name>
<comment type="caution">
    <text evidence="4">The sequence shown here is derived from an EMBL/GenBank/DDBJ whole genome shotgun (WGS) entry which is preliminary data.</text>
</comment>
<reference evidence="4 5" key="1">
    <citation type="journal article" date="2018" name="Cell">
        <title>The Chara Genome: Secondary Complexity and Implications for Plant Terrestrialization.</title>
        <authorList>
            <person name="Nishiyama T."/>
            <person name="Sakayama H."/>
            <person name="Vries J.D."/>
            <person name="Buschmann H."/>
            <person name="Saint-Marcoux D."/>
            <person name="Ullrich K.K."/>
            <person name="Haas F.B."/>
            <person name="Vanderstraeten L."/>
            <person name="Becker D."/>
            <person name="Lang D."/>
            <person name="Vosolsobe S."/>
            <person name="Rombauts S."/>
            <person name="Wilhelmsson P.K.I."/>
            <person name="Janitza P."/>
            <person name="Kern R."/>
            <person name="Heyl A."/>
            <person name="Rumpler F."/>
            <person name="Villalobos L.I.A.C."/>
            <person name="Clay J.M."/>
            <person name="Skokan R."/>
            <person name="Toyoda A."/>
            <person name="Suzuki Y."/>
            <person name="Kagoshima H."/>
            <person name="Schijlen E."/>
            <person name="Tajeshwar N."/>
            <person name="Catarino B."/>
            <person name="Hetherington A.J."/>
            <person name="Saltykova A."/>
            <person name="Bonnot C."/>
            <person name="Breuninger H."/>
            <person name="Symeonidi A."/>
            <person name="Radhakrishnan G.V."/>
            <person name="Van Nieuwerburgh F."/>
            <person name="Deforce D."/>
            <person name="Chang C."/>
            <person name="Karol K.G."/>
            <person name="Hedrich R."/>
            <person name="Ulvskov P."/>
            <person name="Glockner G."/>
            <person name="Delwiche C.F."/>
            <person name="Petrasek J."/>
            <person name="Van de Peer Y."/>
            <person name="Friml J."/>
            <person name="Beilby M."/>
            <person name="Dolan L."/>
            <person name="Kohara Y."/>
            <person name="Sugano S."/>
            <person name="Fujiyama A."/>
            <person name="Delaux P.-M."/>
            <person name="Quint M."/>
            <person name="TheiBen G."/>
            <person name="Hagemann M."/>
            <person name="Harholt J."/>
            <person name="Dunand C."/>
            <person name="Zachgo S."/>
            <person name="Langdale J."/>
            <person name="Maumus F."/>
            <person name="Straeten D.V.D."/>
            <person name="Gould S.B."/>
            <person name="Rensing S.A."/>
        </authorList>
    </citation>
    <scope>NUCLEOTIDE SEQUENCE [LARGE SCALE GENOMIC DNA]</scope>
    <source>
        <strain evidence="4 5">S276</strain>
    </source>
</reference>
<dbReference type="PANTHER" id="PTHR45751">
    <property type="entry name" value="COPINE FAMILY PROTEIN 1"/>
    <property type="match status" value="1"/>
</dbReference>
<proteinExistence type="predicted"/>
<dbReference type="STRING" id="69332.A0A388L0X5"/>
<dbReference type="GO" id="GO:0005634">
    <property type="term" value="C:nucleus"/>
    <property type="evidence" value="ECO:0007669"/>
    <property type="project" value="TreeGrafter"/>
</dbReference>
<dbReference type="InterPro" id="IPR001841">
    <property type="entry name" value="Znf_RING"/>
</dbReference>
<dbReference type="GO" id="GO:0008270">
    <property type="term" value="F:zinc ion binding"/>
    <property type="evidence" value="ECO:0007669"/>
    <property type="project" value="UniProtKB-KW"/>
</dbReference>
<feature type="compositionally biased region" description="Polar residues" evidence="2">
    <location>
        <begin position="12"/>
        <end position="23"/>
    </location>
</feature>
<feature type="region of interest" description="Disordered" evidence="2">
    <location>
        <begin position="302"/>
        <end position="321"/>
    </location>
</feature>
<dbReference type="Pfam" id="PF07002">
    <property type="entry name" value="Copine"/>
    <property type="match status" value="1"/>
</dbReference>
<keyword evidence="1" id="KW-0479">Metal-binding</keyword>
<dbReference type="GO" id="GO:0016567">
    <property type="term" value="P:protein ubiquitination"/>
    <property type="evidence" value="ECO:0007669"/>
    <property type="project" value="TreeGrafter"/>
</dbReference>
<dbReference type="Pfam" id="PF13920">
    <property type="entry name" value="zf-C3HC4_3"/>
    <property type="match status" value="1"/>
</dbReference>
<keyword evidence="1" id="KW-0863">Zinc-finger</keyword>
<dbReference type="Proteomes" id="UP000265515">
    <property type="component" value="Unassembled WGS sequence"/>
</dbReference>
<dbReference type="SUPFAM" id="SSF53300">
    <property type="entry name" value="vWA-like"/>
    <property type="match status" value="1"/>
</dbReference>
<evidence type="ECO:0000256" key="1">
    <source>
        <dbReference type="PROSITE-ProRule" id="PRU00175"/>
    </source>
</evidence>
<dbReference type="InterPro" id="IPR036465">
    <property type="entry name" value="vWFA_dom_sf"/>
</dbReference>
<dbReference type="OMA" id="NNKPKAN"/>
<sequence>MGQSGSTGGNPVAQNNTWSNATPRGNGGAAVVGDYARIPDLYKTPADVEAALRNAGLHNSNLILGFDFSKSNVTQGRSSFGGRCLHAVNQGDPNPYMRAVAIIGETLSRLDNDNKIPCYGFGDATTRDHDVFSFYPDFRDCNGFEEALRRYQEIAPHAVLSEPTSFAPIIEMAISTVEQNGGSYHILLILADGNVTSDPSNPSRLSRQEEATISAIVRASEYALSIVVVGVGDGPWDRMRQYDDNIPSRMFDNLQFVNFTEIMSMALTQKQKDMRFAVAALMEVPTQYKVAKQLGYIGRRTGTAPERTPLPPPPSVIAADRGAINRPRPPYAMPYGPYGPGAQSSAPVALPSFSASNRATHSAAARRPSDVILTVPADSTRNAYPHPPASAAAQYSRAPATTVTSSAPAGGEKCAICWERKLEYVFNCGHRACERCAKAIPSRCHVCRTLITARIKMY</sequence>
<feature type="domain" description="RING-type" evidence="3">
    <location>
        <begin position="414"/>
        <end position="448"/>
    </location>
</feature>
<dbReference type="EMBL" id="BFEA01000235">
    <property type="protein sequence ID" value="GBG75976.1"/>
    <property type="molecule type" value="Genomic_DNA"/>
</dbReference>
<evidence type="ECO:0000256" key="2">
    <source>
        <dbReference type="SAM" id="MobiDB-lite"/>
    </source>
</evidence>
<gene>
    <name evidence="4" type="ORF">CBR_g21218</name>
</gene>
<evidence type="ECO:0000259" key="3">
    <source>
        <dbReference type="PROSITE" id="PS50089"/>
    </source>
</evidence>
<dbReference type="Gene3D" id="3.30.40.10">
    <property type="entry name" value="Zinc/RING finger domain, C3HC4 (zinc finger)"/>
    <property type="match status" value="1"/>
</dbReference>
<dbReference type="GO" id="GO:0004842">
    <property type="term" value="F:ubiquitin-protein transferase activity"/>
    <property type="evidence" value="ECO:0007669"/>
    <property type="project" value="TreeGrafter"/>
</dbReference>